<dbReference type="OrthoDB" id="9797829at2"/>
<dbReference type="SUPFAM" id="SSF53756">
    <property type="entry name" value="UDP-Glycosyltransferase/glycogen phosphorylase"/>
    <property type="match status" value="1"/>
</dbReference>
<dbReference type="RefSeq" id="WP_011997756.1">
    <property type="nucleotide sequence ID" value="NC_009767.1"/>
</dbReference>
<dbReference type="AlphaFoldDB" id="A7NF35"/>
<dbReference type="CAZy" id="GT4">
    <property type="family name" value="Glycosyltransferase Family 4"/>
</dbReference>
<accession>A7NF35</accession>
<evidence type="ECO:0000313" key="1">
    <source>
        <dbReference type="EMBL" id="ABU56351.1"/>
    </source>
</evidence>
<dbReference type="eggNOG" id="COG0438">
    <property type="taxonomic scope" value="Bacteria"/>
</dbReference>
<dbReference type="GO" id="GO:0016757">
    <property type="term" value="F:glycosyltransferase activity"/>
    <property type="evidence" value="ECO:0007669"/>
    <property type="project" value="TreeGrafter"/>
</dbReference>
<keyword evidence="1" id="KW-0808">Transferase</keyword>
<proteinExistence type="predicted"/>
<sequence length="480" mass="52686">MKRLAYASPVNPAPSGISDYSEELLPYLGMYAEVTLYIEDGLRPTHPRLVQHLEIRPVSRLERDHRRRPFDAIIYHMGNSPAHLGIWRALQRTPGVVVLHDFVLHHFMLQEMVAVRGQIDRYRAEMRRRYGDEGARVAELMLRGRFPEAAFDFPFCEDVLERATGILAHSRYVLDRVTALKPGLATALVPMGVPLPMLIPRNEACERLGLPQNALILASFGHINPYKRLEPALRALRDLRAVHPDARYLLVGSISPNYDAPGVVERLGLTEAVTITGYVSRSTFEDYVAAADICLNLRHPTAGETSASLLRLLGAGRPTLVTATGSFTELPPGVAAQVDPDGSESDLILGYCRLLAERPDVAAAMGAAARKYVAHCHTLEGAARAYVEFLARHCGWGDIRPLRAAPLWDVEGRPPRRAAPRERLSFARDADQSAAQRAPAPPPLVQTVAEALIGLGVTGDDRAVLDAAARALAEIGFGRE</sequence>
<dbReference type="Gene3D" id="3.40.50.2000">
    <property type="entry name" value="Glycogen Phosphorylase B"/>
    <property type="match status" value="1"/>
</dbReference>
<reference evidence="1 2" key="1">
    <citation type="submission" date="2007-08" db="EMBL/GenBank/DDBJ databases">
        <title>Complete sequence of Roseiflexus castenholzii DSM 13941.</title>
        <authorList>
            <consortium name="US DOE Joint Genome Institute"/>
            <person name="Copeland A."/>
            <person name="Lucas S."/>
            <person name="Lapidus A."/>
            <person name="Barry K."/>
            <person name="Glavina del Rio T."/>
            <person name="Dalin E."/>
            <person name="Tice H."/>
            <person name="Pitluck S."/>
            <person name="Thompson L.S."/>
            <person name="Brettin T."/>
            <person name="Bruce D."/>
            <person name="Detter J.C."/>
            <person name="Han C."/>
            <person name="Tapia R."/>
            <person name="Schmutz J."/>
            <person name="Larimer F."/>
            <person name="Land M."/>
            <person name="Hauser L."/>
            <person name="Kyrpides N."/>
            <person name="Mikhailova N."/>
            <person name="Bryant D.A."/>
            <person name="Hanada S."/>
            <person name="Tsukatani Y."/>
            <person name="Richardson P."/>
        </authorList>
    </citation>
    <scope>NUCLEOTIDE SEQUENCE [LARGE SCALE GENOMIC DNA]</scope>
    <source>
        <strain evidence="2">DSM 13941 / HLO8</strain>
    </source>
</reference>
<dbReference type="Pfam" id="PF13692">
    <property type="entry name" value="Glyco_trans_1_4"/>
    <property type="match status" value="1"/>
</dbReference>
<gene>
    <name evidence="1" type="ordered locus">Rcas_0218</name>
</gene>
<dbReference type="KEGG" id="rca:Rcas_0218"/>
<dbReference type="EMBL" id="CP000804">
    <property type="protein sequence ID" value="ABU56351.1"/>
    <property type="molecule type" value="Genomic_DNA"/>
</dbReference>
<dbReference type="Proteomes" id="UP000000263">
    <property type="component" value="Chromosome"/>
</dbReference>
<protein>
    <submittedName>
        <fullName evidence="1">Glycosyl transferase group 1</fullName>
    </submittedName>
</protein>
<name>A7NF35_ROSCS</name>
<dbReference type="PANTHER" id="PTHR12526:SF636">
    <property type="entry name" value="BLL3647 PROTEIN"/>
    <property type="match status" value="1"/>
</dbReference>
<evidence type="ECO:0000313" key="2">
    <source>
        <dbReference type="Proteomes" id="UP000000263"/>
    </source>
</evidence>
<organism evidence="1 2">
    <name type="scientific">Roseiflexus castenholzii (strain DSM 13941 / HLO8)</name>
    <dbReference type="NCBI Taxonomy" id="383372"/>
    <lineage>
        <taxon>Bacteria</taxon>
        <taxon>Bacillati</taxon>
        <taxon>Chloroflexota</taxon>
        <taxon>Chloroflexia</taxon>
        <taxon>Chloroflexales</taxon>
        <taxon>Roseiflexineae</taxon>
        <taxon>Roseiflexaceae</taxon>
        <taxon>Roseiflexus</taxon>
    </lineage>
</organism>
<dbReference type="PANTHER" id="PTHR12526">
    <property type="entry name" value="GLYCOSYLTRANSFERASE"/>
    <property type="match status" value="1"/>
</dbReference>
<dbReference type="HOGENOM" id="CLU_043949_0_0_0"/>
<keyword evidence="2" id="KW-1185">Reference proteome</keyword>
<dbReference type="STRING" id="383372.Rcas_0218"/>